<accession>A0A7W7CA96</accession>
<dbReference type="InterPro" id="IPR006764">
    <property type="entry name" value="SAM_dep_MeTrfase_SAV2177_type"/>
</dbReference>
<dbReference type="EMBL" id="JACHMH010000001">
    <property type="protein sequence ID" value="MBB4676201.1"/>
    <property type="molecule type" value="Genomic_DNA"/>
</dbReference>
<sequence length="269" mass="29938">MEQRLSWVPKEVDVSKPSAARVYDYFLGGSYNFAVDRAFAQQLLAVAPTMPMVCRQNRSFLRRAVQHILGHGVRQFLDIGSGLPTTGNVHEIAQAAYPDARVVYVDNEPVAVAHSELMLKDNDSAIILHADVRDPESILNAPETRSLIDFDQPVALLMVALLHFVPDVDQPAEFMARYRDVLAPGSFLALSQGTEERQPPQVHAVRDLYNQRANRVTTRTSAEITSFLGDFDIVEPGLVFTPEWRPESPSDVPDEPELAGFYAIVGRKP</sequence>
<name>A0A7W7CA96_9PSEU</name>
<dbReference type="Gene3D" id="3.40.50.150">
    <property type="entry name" value="Vaccinia Virus protein VP39"/>
    <property type="match status" value="1"/>
</dbReference>
<gene>
    <name evidence="1" type="ORF">HNR67_002319</name>
</gene>
<protein>
    <recommendedName>
        <fullName evidence="3">S-adenosyl methyltransferase</fullName>
    </recommendedName>
</protein>
<evidence type="ECO:0000313" key="2">
    <source>
        <dbReference type="Proteomes" id="UP000533598"/>
    </source>
</evidence>
<dbReference type="AlphaFoldDB" id="A0A7W7CA96"/>
<dbReference type="Proteomes" id="UP000533598">
    <property type="component" value="Unassembled WGS sequence"/>
</dbReference>
<evidence type="ECO:0000313" key="1">
    <source>
        <dbReference type="EMBL" id="MBB4676201.1"/>
    </source>
</evidence>
<reference evidence="1 2" key="1">
    <citation type="submission" date="2020-08" db="EMBL/GenBank/DDBJ databases">
        <title>Sequencing the genomes of 1000 actinobacteria strains.</title>
        <authorList>
            <person name="Klenk H.-P."/>
        </authorList>
    </citation>
    <scope>NUCLEOTIDE SEQUENCE [LARGE SCALE GENOMIC DNA]</scope>
    <source>
        <strain evidence="1 2">DSM 44230</strain>
    </source>
</reference>
<evidence type="ECO:0008006" key="3">
    <source>
        <dbReference type="Google" id="ProtNLM"/>
    </source>
</evidence>
<organism evidence="1 2">
    <name type="scientific">Crossiella cryophila</name>
    <dbReference type="NCBI Taxonomy" id="43355"/>
    <lineage>
        <taxon>Bacteria</taxon>
        <taxon>Bacillati</taxon>
        <taxon>Actinomycetota</taxon>
        <taxon>Actinomycetes</taxon>
        <taxon>Pseudonocardiales</taxon>
        <taxon>Pseudonocardiaceae</taxon>
        <taxon>Crossiella</taxon>
    </lineage>
</organism>
<dbReference type="PIRSF" id="PIRSF017393">
    <property type="entry name" value="MTase_SAV2177"/>
    <property type="match status" value="1"/>
</dbReference>
<dbReference type="Pfam" id="PF04672">
    <property type="entry name" value="Methyltransf_19"/>
    <property type="match status" value="1"/>
</dbReference>
<dbReference type="SUPFAM" id="SSF53335">
    <property type="entry name" value="S-adenosyl-L-methionine-dependent methyltransferases"/>
    <property type="match status" value="1"/>
</dbReference>
<keyword evidence="2" id="KW-1185">Reference proteome</keyword>
<comment type="caution">
    <text evidence="1">The sequence shown here is derived from an EMBL/GenBank/DDBJ whole genome shotgun (WGS) entry which is preliminary data.</text>
</comment>
<dbReference type="RefSeq" id="WP_185002056.1">
    <property type="nucleotide sequence ID" value="NZ_BAAAUI010000016.1"/>
</dbReference>
<dbReference type="InterPro" id="IPR029063">
    <property type="entry name" value="SAM-dependent_MTases_sf"/>
</dbReference>
<proteinExistence type="predicted"/>